<keyword evidence="5 8" id="KW-0812">Transmembrane</keyword>
<dbReference type="RefSeq" id="WP_188961354.1">
    <property type="nucleotide sequence ID" value="NZ_BMOE01000003.1"/>
</dbReference>
<dbReference type="InterPro" id="IPR002524">
    <property type="entry name" value="Cation_efflux"/>
</dbReference>
<dbReference type="Gene3D" id="1.20.1510.10">
    <property type="entry name" value="Cation efflux protein transmembrane domain"/>
    <property type="match status" value="1"/>
</dbReference>
<keyword evidence="7 8" id="KW-0472">Membrane</keyword>
<dbReference type="GO" id="GO:0006882">
    <property type="term" value="P:intracellular zinc ion homeostasis"/>
    <property type="evidence" value="ECO:0007669"/>
    <property type="project" value="TreeGrafter"/>
</dbReference>
<dbReference type="GO" id="GO:0015086">
    <property type="term" value="F:cadmium ion transmembrane transporter activity"/>
    <property type="evidence" value="ECO:0007669"/>
    <property type="project" value="TreeGrafter"/>
</dbReference>
<protein>
    <submittedName>
        <fullName evidence="11">Cadmium transporter</fullName>
    </submittedName>
</protein>
<evidence type="ECO:0000256" key="2">
    <source>
        <dbReference type="ARBA" id="ARBA00008114"/>
    </source>
</evidence>
<keyword evidence="3" id="KW-0813">Transport</keyword>
<dbReference type="Proteomes" id="UP000635726">
    <property type="component" value="Unassembled WGS sequence"/>
</dbReference>
<dbReference type="EMBL" id="BMOE01000003">
    <property type="protein sequence ID" value="GGJ68841.1"/>
    <property type="molecule type" value="Genomic_DNA"/>
</dbReference>
<evidence type="ECO:0000313" key="11">
    <source>
        <dbReference type="EMBL" id="GGJ68841.1"/>
    </source>
</evidence>
<dbReference type="Pfam" id="PF01545">
    <property type="entry name" value="Cation_efflux"/>
    <property type="match status" value="1"/>
</dbReference>
<dbReference type="Gene3D" id="3.30.70.1350">
    <property type="entry name" value="Cation efflux protein, cytoplasmic domain"/>
    <property type="match status" value="1"/>
</dbReference>
<comment type="caution">
    <text evidence="11">The sequence shown here is derived from an EMBL/GenBank/DDBJ whole genome shotgun (WGS) entry which is preliminary data.</text>
</comment>
<evidence type="ECO:0000256" key="4">
    <source>
        <dbReference type="ARBA" id="ARBA00022475"/>
    </source>
</evidence>
<evidence type="ECO:0000313" key="12">
    <source>
        <dbReference type="Proteomes" id="UP000635726"/>
    </source>
</evidence>
<dbReference type="SUPFAM" id="SSF161111">
    <property type="entry name" value="Cation efflux protein transmembrane domain-like"/>
    <property type="match status" value="1"/>
</dbReference>
<evidence type="ECO:0000256" key="1">
    <source>
        <dbReference type="ARBA" id="ARBA00004651"/>
    </source>
</evidence>
<dbReference type="InterPro" id="IPR027469">
    <property type="entry name" value="Cation_efflux_TMD_sf"/>
</dbReference>
<dbReference type="InterPro" id="IPR036837">
    <property type="entry name" value="Cation_efflux_CTD_sf"/>
</dbReference>
<dbReference type="InterPro" id="IPR058533">
    <property type="entry name" value="Cation_efflux_TM"/>
</dbReference>
<reference evidence="11" key="1">
    <citation type="journal article" date="2014" name="Int. J. Syst. Evol. Microbiol.">
        <title>Complete genome sequence of Corynebacterium casei LMG S-19264T (=DSM 44701T), isolated from a smear-ripened cheese.</title>
        <authorList>
            <consortium name="US DOE Joint Genome Institute (JGI-PGF)"/>
            <person name="Walter F."/>
            <person name="Albersmeier A."/>
            <person name="Kalinowski J."/>
            <person name="Ruckert C."/>
        </authorList>
    </citation>
    <scope>NUCLEOTIDE SEQUENCE</scope>
    <source>
        <strain evidence="11">JCM 14371</strain>
    </source>
</reference>
<dbReference type="PANTHER" id="PTHR43840">
    <property type="entry name" value="MITOCHONDRIAL METAL TRANSPORTER 1-RELATED"/>
    <property type="match status" value="1"/>
</dbReference>
<dbReference type="InterPro" id="IPR050291">
    <property type="entry name" value="CDF_Transporter"/>
</dbReference>
<proteinExistence type="inferred from homology"/>
<gene>
    <name evidence="11" type="ORF">GCM10008939_11700</name>
</gene>
<name>A0A917PAM7_9DEIO</name>
<dbReference type="AlphaFoldDB" id="A0A917PAM7"/>
<evidence type="ECO:0000256" key="3">
    <source>
        <dbReference type="ARBA" id="ARBA00022448"/>
    </source>
</evidence>
<dbReference type="Pfam" id="PF16916">
    <property type="entry name" value="ZT_dimer"/>
    <property type="match status" value="1"/>
</dbReference>
<evidence type="ECO:0000259" key="10">
    <source>
        <dbReference type="Pfam" id="PF16916"/>
    </source>
</evidence>
<dbReference type="InterPro" id="IPR027470">
    <property type="entry name" value="Cation_efflux_CTD"/>
</dbReference>
<dbReference type="NCBIfam" id="TIGR01297">
    <property type="entry name" value="CDF"/>
    <property type="match status" value="1"/>
</dbReference>
<dbReference type="SUPFAM" id="SSF160240">
    <property type="entry name" value="Cation efflux protein cytoplasmic domain-like"/>
    <property type="match status" value="1"/>
</dbReference>
<feature type="transmembrane region" description="Helical" evidence="8">
    <location>
        <begin position="107"/>
        <end position="127"/>
    </location>
</feature>
<accession>A0A917PAM7</accession>
<keyword evidence="4" id="KW-1003">Cell membrane</keyword>
<comment type="similarity">
    <text evidence="2">Belongs to the cation diffusion facilitator (CDF) transporter (TC 2.A.4) family.</text>
</comment>
<evidence type="ECO:0000256" key="7">
    <source>
        <dbReference type="ARBA" id="ARBA00023136"/>
    </source>
</evidence>
<dbReference type="GO" id="GO:0015093">
    <property type="term" value="F:ferrous iron transmembrane transporter activity"/>
    <property type="evidence" value="ECO:0007669"/>
    <property type="project" value="TreeGrafter"/>
</dbReference>
<dbReference type="GO" id="GO:0005886">
    <property type="term" value="C:plasma membrane"/>
    <property type="evidence" value="ECO:0007669"/>
    <property type="project" value="UniProtKB-SubCell"/>
</dbReference>
<feature type="transmembrane region" description="Helical" evidence="8">
    <location>
        <begin position="39"/>
        <end position="56"/>
    </location>
</feature>
<reference evidence="11" key="2">
    <citation type="submission" date="2020-09" db="EMBL/GenBank/DDBJ databases">
        <authorList>
            <person name="Sun Q."/>
            <person name="Ohkuma M."/>
        </authorList>
    </citation>
    <scope>NUCLEOTIDE SEQUENCE</scope>
    <source>
        <strain evidence="11">JCM 14371</strain>
    </source>
</reference>
<evidence type="ECO:0000256" key="8">
    <source>
        <dbReference type="SAM" id="Phobius"/>
    </source>
</evidence>
<evidence type="ECO:0000256" key="6">
    <source>
        <dbReference type="ARBA" id="ARBA00022989"/>
    </source>
</evidence>
<comment type="subcellular location">
    <subcellularLocation>
        <location evidence="1">Cell membrane</location>
        <topology evidence="1">Multi-pass membrane protein</topology>
    </subcellularLocation>
</comment>
<sequence length="293" mass="30966">MAVRSAYLSLLLSVIVVALKGGAYLLTGSVALFSDALESVINVVAAGAAIAALLVARRPPDENHPYGHQKAEYFSAVLEGALIIVAAIAIIWQSVQALQHPAELEALGIGLAVSSVATLLNWAYGQYLLRTGRALKSPALVADGHHLLSDVVTSIGVLAGVILVKLTGWQVLDPIAAILVALYILWVGYSLVQNSLVSLLDEAAPVAVQHQIKTLVATHASGALEAHDFRTRHAGAVTFIDFHLVVPGHMTVEAAHAICDQLEEAIEQEIPSSEVTIHVEPESKAKHHGIVVM</sequence>
<organism evidence="11 12">
    <name type="scientific">Deinococcus aquiradiocola</name>
    <dbReference type="NCBI Taxonomy" id="393059"/>
    <lineage>
        <taxon>Bacteria</taxon>
        <taxon>Thermotogati</taxon>
        <taxon>Deinococcota</taxon>
        <taxon>Deinococci</taxon>
        <taxon>Deinococcales</taxon>
        <taxon>Deinococcaceae</taxon>
        <taxon>Deinococcus</taxon>
    </lineage>
</organism>
<keyword evidence="6 8" id="KW-1133">Transmembrane helix</keyword>
<feature type="transmembrane region" description="Helical" evidence="8">
    <location>
        <begin position="147"/>
        <end position="169"/>
    </location>
</feature>
<evidence type="ECO:0000259" key="9">
    <source>
        <dbReference type="Pfam" id="PF01545"/>
    </source>
</evidence>
<dbReference type="GO" id="GO:0015341">
    <property type="term" value="F:zinc efflux antiporter activity"/>
    <property type="evidence" value="ECO:0007669"/>
    <property type="project" value="TreeGrafter"/>
</dbReference>
<evidence type="ECO:0000256" key="5">
    <source>
        <dbReference type="ARBA" id="ARBA00022692"/>
    </source>
</evidence>
<feature type="transmembrane region" description="Helical" evidence="8">
    <location>
        <begin position="76"/>
        <end position="95"/>
    </location>
</feature>
<feature type="domain" description="Cation efflux protein transmembrane" evidence="9">
    <location>
        <begin position="7"/>
        <end position="200"/>
    </location>
</feature>
<feature type="transmembrane region" description="Helical" evidence="8">
    <location>
        <begin position="175"/>
        <end position="192"/>
    </location>
</feature>
<dbReference type="PANTHER" id="PTHR43840:SF15">
    <property type="entry name" value="MITOCHONDRIAL METAL TRANSPORTER 1-RELATED"/>
    <property type="match status" value="1"/>
</dbReference>
<dbReference type="FunFam" id="3.30.70.1350:FF:000002">
    <property type="entry name" value="Ferrous-iron efflux pump FieF"/>
    <property type="match status" value="1"/>
</dbReference>
<keyword evidence="12" id="KW-1185">Reference proteome</keyword>
<feature type="domain" description="Cation efflux protein cytoplasmic" evidence="10">
    <location>
        <begin position="209"/>
        <end position="282"/>
    </location>
</feature>